<dbReference type="Proteomes" id="UP000543804">
    <property type="component" value="Unassembled WGS sequence"/>
</dbReference>
<dbReference type="AlphaFoldDB" id="A0A848B6H4"/>
<comment type="caution">
    <text evidence="5">The sequence shown here is derived from an EMBL/GenBank/DDBJ whole genome shotgun (WGS) entry which is preliminary data.</text>
</comment>
<dbReference type="Pfam" id="PF13541">
    <property type="entry name" value="ChlI"/>
    <property type="match status" value="1"/>
</dbReference>
<dbReference type="InterPro" id="IPR000523">
    <property type="entry name" value="Mg_chelatse_chII-like_cat_dom"/>
</dbReference>
<dbReference type="InterPro" id="IPR045006">
    <property type="entry name" value="CHLI-like"/>
</dbReference>
<dbReference type="InterPro" id="IPR004482">
    <property type="entry name" value="Mg_chelat-rel"/>
</dbReference>
<reference evidence="5 6" key="1">
    <citation type="submission" date="2020-04" db="EMBL/GenBank/DDBJ databases">
        <authorList>
            <person name="Hitch T.C.A."/>
            <person name="Wylensek D."/>
            <person name="Clavel T."/>
        </authorList>
    </citation>
    <scope>NUCLEOTIDE SEQUENCE [LARGE SCALE GENOMIC DNA]</scope>
    <source>
        <strain evidence="5 6">PG-130-P53-12</strain>
    </source>
</reference>
<keyword evidence="3" id="KW-0067">ATP-binding</keyword>
<dbReference type="PANTHER" id="PTHR32039">
    <property type="entry name" value="MAGNESIUM-CHELATASE SUBUNIT CHLI"/>
    <property type="match status" value="1"/>
</dbReference>
<dbReference type="SUPFAM" id="SSF52540">
    <property type="entry name" value="P-loop containing nucleoside triphosphate hydrolases"/>
    <property type="match status" value="1"/>
</dbReference>
<name>A0A848B6H4_9FIRM</name>
<evidence type="ECO:0000313" key="5">
    <source>
        <dbReference type="EMBL" id="NMD99750.1"/>
    </source>
</evidence>
<dbReference type="PRINTS" id="PR01657">
    <property type="entry name" value="MCMFAMILY"/>
</dbReference>
<dbReference type="RefSeq" id="WP_170077972.1">
    <property type="nucleotide sequence ID" value="NZ_JABAFA010000053.1"/>
</dbReference>
<evidence type="ECO:0000256" key="2">
    <source>
        <dbReference type="ARBA" id="ARBA00022741"/>
    </source>
</evidence>
<dbReference type="InterPro" id="IPR014721">
    <property type="entry name" value="Ribsml_uS5_D2-typ_fold_subgr"/>
</dbReference>
<sequence>MFAKSYGATTLGVDGLIIDVEVDAGFGFPAFDIVGLPDTAVRESKERVRTAIKNSGIKLKQEKVTINLAPADIRKDSSGLDLPIAVGLLAAHAVLPVETLAGNLFAAELSLEGECRPVQGVLSMVVEAKRRGFAAAYVAKANVNEALLVQGIAVYGVGTLAELVAHLRGEQPLTAAVPAPPAEESAGWTDDFADVQGQYAAKRALEIAAAGGHNVLMVGVPGSGKTMLARRMSSILPALTPEEALEVTKIYSIAGLLPRGGGLVTERPFRAPHHTTSMTAMIGGGSIPRPGEVTLAHDGVLFLDELPEFQKATLEVLRQPLEDREILVSRVHASLKFPSSFMLIAAMNPCPCGYQGDESGGRVCECTPGEIKRYTRKISGPLLDRIDIHIRVPRVAYKELSSHKKAEPSAAIRARVEAARRIQGERLKEYGLFCNAQMNHALLQRLCPLEPQAQQLLAAAFEKMHLSARSYDRIIKVARTVADLTGHERIGPAEIGEAIQLRNDVGLQLE</sequence>
<dbReference type="Pfam" id="PF01078">
    <property type="entry name" value="Mg_chelatase"/>
    <property type="match status" value="1"/>
</dbReference>
<dbReference type="Pfam" id="PF13335">
    <property type="entry name" value="Mg_chelatase_C"/>
    <property type="match status" value="1"/>
</dbReference>
<evidence type="ECO:0000313" key="6">
    <source>
        <dbReference type="Proteomes" id="UP000543804"/>
    </source>
</evidence>
<organism evidence="5 6">
    <name type="scientific">Selenomonas bovis</name>
    <dbReference type="NCBI Taxonomy" id="416586"/>
    <lineage>
        <taxon>Bacteria</taxon>
        <taxon>Bacillati</taxon>
        <taxon>Bacillota</taxon>
        <taxon>Negativicutes</taxon>
        <taxon>Selenomonadales</taxon>
        <taxon>Selenomonadaceae</taxon>
        <taxon>Selenomonas</taxon>
    </lineage>
</organism>
<accession>A0A848B6H4</accession>
<dbReference type="Gene3D" id="3.40.50.300">
    <property type="entry name" value="P-loop containing nucleotide triphosphate hydrolases"/>
    <property type="match status" value="1"/>
</dbReference>
<evidence type="ECO:0000256" key="3">
    <source>
        <dbReference type="ARBA" id="ARBA00022840"/>
    </source>
</evidence>
<dbReference type="InterPro" id="IPR020568">
    <property type="entry name" value="Ribosomal_Su5_D2-typ_SF"/>
</dbReference>
<proteinExistence type="inferred from homology"/>
<protein>
    <submittedName>
        <fullName evidence="5">YifB family Mg chelatase-like AAA ATPase</fullName>
    </submittedName>
</protein>
<dbReference type="NCBIfam" id="TIGR00368">
    <property type="entry name" value="YifB family Mg chelatase-like AAA ATPase"/>
    <property type="match status" value="1"/>
</dbReference>
<evidence type="ECO:0000256" key="1">
    <source>
        <dbReference type="ARBA" id="ARBA00006354"/>
    </source>
</evidence>
<gene>
    <name evidence="5" type="ORF">HF878_09840</name>
</gene>
<dbReference type="SUPFAM" id="SSF54211">
    <property type="entry name" value="Ribosomal protein S5 domain 2-like"/>
    <property type="match status" value="1"/>
</dbReference>
<dbReference type="EMBL" id="JABAFA010000053">
    <property type="protein sequence ID" value="NMD99750.1"/>
    <property type="molecule type" value="Genomic_DNA"/>
</dbReference>
<dbReference type="PANTHER" id="PTHR32039:SF7">
    <property type="entry name" value="COMPETENCE PROTEIN COMM"/>
    <property type="match status" value="1"/>
</dbReference>
<comment type="similarity">
    <text evidence="1">Belongs to the Mg-chelatase subunits D/I family. ComM subfamily.</text>
</comment>
<dbReference type="Gene3D" id="3.30.230.10">
    <property type="match status" value="1"/>
</dbReference>
<dbReference type="SMART" id="SM00382">
    <property type="entry name" value="AAA"/>
    <property type="match status" value="1"/>
</dbReference>
<dbReference type="InterPro" id="IPR001208">
    <property type="entry name" value="MCM_dom"/>
</dbReference>
<dbReference type="InterPro" id="IPR025158">
    <property type="entry name" value="Mg_chelat-rel_C"/>
</dbReference>
<feature type="domain" description="AAA+ ATPase" evidence="4">
    <location>
        <begin position="211"/>
        <end position="396"/>
    </location>
</feature>
<dbReference type="InterPro" id="IPR003593">
    <property type="entry name" value="AAA+_ATPase"/>
</dbReference>
<keyword evidence="6" id="KW-1185">Reference proteome</keyword>
<dbReference type="GO" id="GO:0005524">
    <property type="term" value="F:ATP binding"/>
    <property type="evidence" value="ECO:0007669"/>
    <property type="project" value="UniProtKB-KW"/>
</dbReference>
<keyword evidence="2" id="KW-0547">Nucleotide-binding</keyword>
<dbReference type="GO" id="GO:0003677">
    <property type="term" value="F:DNA binding"/>
    <property type="evidence" value="ECO:0007669"/>
    <property type="project" value="InterPro"/>
</dbReference>
<evidence type="ECO:0000259" key="4">
    <source>
        <dbReference type="SMART" id="SM00382"/>
    </source>
</evidence>
<dbReference type="InterPro" id="IPR027417">
    <property type="entry name" value="P-loop_NTPase"/>
</dbReference>